<dbReference type="KEGG" id="mbah:HYN46_13195"/>
<evidence type="ECO:0000256" key="3">
    <source>
        <dbReference type="ARBA" id="ARBA00022475"/>
    </source>
</evidence>
<evidence type="ECO:0000256" key="2">
    <source>
        <dbReference type="ARBA" id="ARBA00009784"/>
    </source>
</evidence>
<comment type="caution">
    <text evidence="7">Lacks conserved residue(s) required for the propagation of feature annotation.</text>
</comment>
<evidence type="ECO:0000256" key="6">
    <source>
        <dbReference type="ARBA" id="ARBA00023136"/>
    </source>
</evidence>
<dbReference type="RefSeq" id="WP_114899810.1">
    <property type="nucleotide sequence ID" value="NZ_CP031222.1"/>
</dbReference>
<dbReference type="EMBL" id="CP031222">
    <property type="protein sequence ID" value="AXI03702.1"/>
    <property type="molecule type" value="Genomic_DNA"/>
</dbReference>
<feature type="transmembrane region" description="Helical" evidence="7">
    <location>
        <begin position="177"/>
        <end position="197"/>
    </location>
</feature>
<dbReference type="OrthoDB" id="21094at2"/>
<organism evidence="8 9">
    <name type="scientific">Aquirhabdus parva</name>
    <dbReference type="NCBI Taxonomy" id="2283318"/>
    <lineage>
        <taxon>Bacteria</taxon>
        <taxon>Pseudomonadati</taxon>
        <taxon>Pseudomonadota</taxon>
        <taxon>Gammaproteobacteria</taxon>
        <taxon>Moraxellales</taxon>
        <taxon>Moraxellaceae</taxon>
        <taxon>Aquirhabdus</taxon>
    </lineage>
</organism>
<accession>A0A345P8U3</accession>
<evidence type="ECO:0000256" key="5">
    <source>
        <dbReference type="ARBA" id="ARBA00022989"/>
    </source>
</evidence>
<keyword evidence="4 7" id="KW-0812">Transmembrane</keyword>
<dbReference type="Proteomes" id="UP000253940">
    <property type="component" value="Chromosome"/>
</dbReference>
<reference evidence="8 9" key="1">
    <citation type="submission" date="2018-07" db="EMBL/GenBank/DDBJ databases">
        <title>Genome sequencing of Moraxellaceae gen. HYN0046.</title>
        <authorList>
            <person name="Kim M."/>
            <person name="Yi H."/>
        </authorList>
    </citation>
    <scope>NUCLEOTIDE SEQUENCE [LARGE SCALE GENOMIC DNA]</scope>
    <source>
        <strain evidence="8 9">HYN0046</strain>
    </source>
</reference>
<keyword evidence="5 7" id="KW-1133">Transmembrane helix</keyword>
<evidence type="ECO:0000313" key="9">
    <source>
        <dbReference type="Proteomes" id="UP000253940"/>
    </source>
</evidence>
<feature type="transmembrane region" description="Helical" evidence="7">
    <location>
        <begin position="138"/>
        <end position="157"/>
    </location>
</feature>
<dbReference type="Pfam" id="PF01914">
    <property type="entry name" value="MarC"/>
    <property type="match status" value="1"/>
</dbReference>
<keyword evidence="9" id="KW-1185">Reference proteome</keyword>
<name>A0A345P8U3_9GAMM</name>
<dbReference type="GO" id="GO:0005886">
    <property type="term" value="C:plasma membrane"/>
    <property type="evidence" value="ECO:0007669"/>
    <property type="project" value="UniProtKB-SubCell"/>
</dbReference>
<feature type="transmembrane region" description="Helical" evidence="7">
    <location>
        <begin position="40"/>
        <end position="59"/>
    </location>
</feature>
<dbReference type="NCBIfam" id="TIGR00427">
    <property type="entry name" value="NAAT family transporter"/>
    <property type="match status" value="1"/>
</dbReference>
<proteinExistence type="inferred from homology"/>
<protein>
    <recommendedName>
        <fullName evidence="7">UPF0056 membrane protein</fullName>
    </recommendedName>
</protein>
<gene>
    <name evidence="8" type="ORF">HYN46_13195</name>
</gene>
<comment type="subcellular location">
    <subcellularLocation>
        <location evidence="1 7">Cell membrane</location>
        <topology evidence="1 7">Multi-pass membrane protein</topology>
    </subcellularLocation>
</comment>
<comment type="similarity">
    <text evidence="2 7">Belongs to the UPF0056 (MarC) family.</text>
</comment>
<sequence length="201" mass="21883">MDNTFVSATILLLLITDPLGGVPVFVNALRGVAPKRRPKIILREVSIAFFILLMFMLGGHRFLEMFQLSDLSLQLAGGIILFLIAMRMVFPAASSHGNQNEVLPEEPLIVPLAVPMLAGPSAMATVMLMVSQAPDRKLEWIAALAVTMSVCAVVLLLSGQMQRLLGDSVLKAFERLMGLILVVLAVEMILKSVRIFIQSLS</sequence>
<feature type="transmembrane region" description="Helical" evidence="7">
    <location>
        <begin position="110"/>
        <end position="131"/>
    </location>
</feature>
<keyword evidence="6 7" id="KW-0472">Membrane</keyword>
<evidence type="ECO:0000256" key="1">
    <source>
        <dbReference type="ARBA" id="ARBA00004651"/>
    </source>
</evidence>
<dbReference type="InterPro" id="IPR002771">
    <property type="entry name" value="Multi_antbiot-R_MarC"/>
</dbReference>
<evidence type="ECO:0000313" key="8">
    <source>
        <dbReference type="EMBL" id="AXI03702.1"/>
    </source>
</evidence>
<feature type="transmembrane region" description="Helical" evidence="7">
    <location>
        <begin position="71"/>
        <end position="90"/>
    </location>
</feature>
<dbReference type="PANTHER" id="PTHR33508:SF10">
    <property type="entry name" value="UPF0056 INNER MEMBRANE PROTEIN YHGN"/>
    <property type="match status" value="1"/>
</dbReference>
<evidence type="ECO:0000256" key="4">
    <source>
        <dbReference type="ARBA" id="ARBA00022692"/>
    </source>
</evidence>
<evidence type="ECO:0000256" key="7">
    <source>
        <dbReference type="RuleBase" id="RU362048"/>
    </source>
</evidence>
<dbReference type="PANTHER" id="PTHR33508">
    <property type="entry name" value="UPF0056 MEMBRANE PROTEIN YHCE"/>
    <property type="match status" value="1"/>
</dbReference>
<dbReference type="AlphaFoldDB" id="A0A345P8U3"/>
<keyword evidence="3" id="KW-1003">Cell membrane</keyword>